<comment type="caution">
    <text evidence="2">The sequence shown here is derived from an EMBL/GenBank/DDBJ whole genome shotgun (WGS) entry which is preliminary data.</text>
</comment>
<feature type="signal peptide" evidence="1">
    <location>
        <begin position="1"/>
        <end position="17"/>
    </location>
</feature>
<keyword evidence="3" id="KW-1185">Reference proteome</keyword>
<protein>
    <submittedName>
        <fullName evidence="2">Uncharacterized protein</fullName>
    </submittedName>
</protein>
<name>A0A9P8VVH4_9HYPO</name>
<gene>
    <name evidence="2" type="ORF">B0T10DRAFT_465720</name>
</gene>
<accession>A0A9P8VVH4</accession>
<proteinExistence type="predicted"/>
<dbReference type="Proteomes" id="UP000777438">
    <property type="component" value="Unassembled WGS sequence"/>
</dbReference>
<feature type="chain" id="PRO_5040328845" evidence="1">
    <location>
        <begin position="18"/>
        <end position="251"/>
    </location>
</feature>
<sequence length="251" mass="26451">MAAIFVILASLVSLGSALVGNDWTIENVQDAGLQDITFPFNMAKAPHVTGYYFAQQYNFVNVDQIGYTGLQPREDKNGQSIVHGVFSSFQGGTTSDHPNCSDGADGGPGVSCAVEIVGDYSHTYNCVVENIGDTTWRGSLVDTVTGESVVIGLWSLPAGAGGIKGSQGGFVEYYPWNDGKEHGCDTLPWTEATFGSPFSSTEGVGNGSIPSVYEYGGCEGKAGFSKEETSGGWDIKVGFSKSSPCKVQRHG</sequence>
<evidence type="ECO:0000313" key="3">
    <source>
        <dbReference type="Proteomes" id="UP000777438"/>
    </source>
</evidence>
<reference evidence="2 3" key="1">
    <citation type="journal article" date="2021" name="Nat. Commun.">
        <title>Genetic determinants of endophytism in the Arabidopsis root mycobiome.</title>
        <authorList>
            <person name="Mesny F."/>
            <person name="Miyauchi S."/>
            <person name="Thiergart T."/>
            <person name="Pickel B."/>
            <person name="Atanasova L."/>
            <person name="Karlsson M."/>
            <person name="Huettel B."/>
            <person name="Barry K.W."/>
            <person name="Haridas S."/>
            <person name="Chen C."/>
            <person name="Bauer D."/>
            <person name="Andreopoulos W."/>
            <person name="Pangilinan J."/>
            <person name="LaButti K."/>
            <person name="Riley R."/>
            <person name="Lipzen A."/>
            <person name="Clum A."/>
            <person name="Drula E."/>
            <person name="Henrissat B."/>
            <person name="Kohler A."/>
            <person name="Grigoriev I.V."/>
            <person name="Martin F.M."/>
            <person name="Hacquard S."/>
        </authorList>
    </citation>
    <scope>NUCLEOTIDE SEQUENCE [LARGE SCALE GENOMIC DNA]</scope>
    <source>
        <strain evidence="2 3">MPI-CAGE-CH-0241</strain>
    </source>
</reference>
<dbReference type="AlphaFoldDB" id="A0A9P8VVH4"/>
<evidence type="ECO:0000256" key="1">
    <source>
        <dbReference type="SAM" id="SignalP"/>
    </source>
</evidence>
<keyword evidence="1" id="KW-0732">Signal</keyword>
<evidence type="ECO:0000313" key="2">
    <source>
        <dbReference type="EMBL" id="KAH6874419.1"/>
    </source>
</evidence>
<dbReference type="OrthoDB" id="5576763at2759"/>
<organism evidence="2 3">
    <name type="scientific">Thelonectria olida</name>
    <dbReference type="NCBI Taxonomy" id="1576542"/>
    <lineage>
        <taxon>Eukaryota</taxon>
        <taxon>Fungi</taxon>
        <taxon>Dikarya</taxon>
        <taxon>Ascomycota</taxon>
        <taxon>Pezizomycotina</taxon>
        <taxon>Sordariomycetes</taxon>
        <taxon>Hypocreomycetidae</taxon>
        <taxon>Hypocreales</taxon>
        <taxon>Nectriaceae</taxon>
        <taxon>Thelonectria</taxon>
    </lineage>
</organism>
<dbReference type="EMBL" id="JAGPYM010000039">
    <property type="protein sequence ID" value="KAH6874419.1"/>
    <property type="molecule type" value="Genomic_DNA"/>
</dbReference>